<dbReference type="AlphaFoldDB" id="A0A1M6A6I7"/>
<organism evidence="3 4">
    <name type="scientific">Aquimarina spongiae</name>
    <dbReference type="NCBI Taxonomy" id="570521"/>
    <lineage>
        <taxon>Bacteria</taxon>
        <taxon>Pseudomonadati</taxon>
        <taxon>Bacteroidota</taxon>
        <taxon>Flavobacteriia</taxon>
        <taxon>Flavobacteriales</taxon>
        <taxon>Flavobacteriaceae</taxon>
        <taxon>Aquimarina</taxon>
    </lineage>
</organism>
<dbReference type="Proteomes" id="UP000184432">
    <property type="component" value="Unassembled WGS sequence"/>
</dbReference>
<keyword evidence="2" id="KW-0963">Cytoplasm</keyword>
<dbReference type="GO" id="GO:0005507">
    <property type="term" value="F:copper ion binding"/>
    <property type="evidence" value="ECO:0007669"/>
    <property type="project" value="TreeGrafter"/>
</dbReference>
<dbReference type="PANTHER" id="PTHR12598:SF0">
    <property type="entry name" value="COPPER HOMEOSTASIS PROTEIN CUTC HOMOLOG"/>
    <property type="match status" value="1"/>
</dbReference>
<dbReference type="Pfam" id="PF03932">
    <property type="entry name" value="CutC"/>
    <property type="match status" value="1"/>
</dbReference>
<protein>
    <recommendedName>
        <fullName evidence="2">PF03932 family protein CutC</fullName>
    </recommendedName>
</protein>
<dbReference type="Gene3D" id="3.20.20.380">
    <property type="entry name" value="Copper homeostasis (CutC) domain"/>
    <property type="match status" value="1"/>
</dbReference>
<dbReference type="GO" id="GO:0005737">
    <property type="term" value="C:cytoplasm"/>
    <property type="evidence" value="ECO:0007669"/>
    <property type="project" value="UniProtKB-SubCell"/>
</dbReference>
<dbReference type="InterPro" id="IPR005627">
    <property type="entry name" value="CutC-like"/>
</dbReference>
<evidence type="ECO:0000256" key="2">
    <source>
        <dbReference type="HAMAP-Rule" id="MF_00795"/>
    </source>
</evidence>
<comment type="similarity">
    <text evidence="1 2">Belongs to the CutC family.</text>
</comment>
<comment type="subcellular location">
    <subcellularLocation>
        <location evidence="2">Cytoplasm</location>
    </subcellularLocation>
</comment>
<keyword evidence="4" id="KW-1185">Reference proteome</keyword>
<proteinExistence type="inferred from homology"/>
<dbReference type="PANTHER" id="PTHR12598">
    <property type="entry name" value="COPPER HOMEOSTASIS PROTEIN CUTC"/>
    <property type="match status" value="1"/>
</dbReference>
<sequence length="211" mass="23542">MFIKEACVEGIKQAQLAEQHGANRIELCGDLSVGGITPSLDEIKRVQSELEIPIRVMIRPRGGDFVYSKKEFEIMKQQIMYCHRLNVEGVVFGILNKDNTLDTKRIKTLVKLALPMKVVIHKAIDETPDIMIALKKLLKIDGIHAVLTSGGKSTAHEGRIVLKDMVNIAEQALEIVAAGSITDENVDALHKYINSGFYHGRRIVGNLKDEW</sequence>
<dbReference type="EMBL" id="FQYP01000001">
    <property type="protein sequence ID" value="SHI32102.1"/>
    <property type="molecule type" value="Genomic_DNA"/>
</dbReference>
<comment type="caution">
    <text evidence="2">Once thought to be involved in copper homeostasis, experiments in E.coli have shown this is not the case.</text>
</comment>
<dbReference type="HAMAP" id="MF_00795">
    <property type="entry name" value="CutC"/>
    <property type="match status" value="1"/>
</dbReference>
<evidence type="ECO:0000256" key="1">
    <source>
        <dbReference type="ARBA" id="ARBA00007768"/>
    </source>
</evidence>
<dbReference type="OrthoDB" id="9815677at2"/>
<dbReference type="RefSeq" id="WP_073314374.1">
    <property type="nucleotide sequence ID" value="NZ_FQYP01000001.1"/>
</dbReference>
<evidence type="ECO:0000313" key="4">
    <source>
        <dbReference type="Proteomes" id="UP000184432"/>
    </source>
</evidence>
<dbReference type="SUPFAM" id="SSF110395">
    <property type="entry name" value="CutC-like"/>
    <property type="match status" value="1"/>
</dbReference>
<evidence type="ECO:0000313" key="3">
    <source>
        <dbReference type="EMBL" id="SHI32102.1"/>
    </source>
</evidence>
<name>A0A1M6A6I7_9FLAO</name>
<dbReference type="STRING" id="570521.SAMN04488508_101122"/>
<reference evidence="4" key="1">
    <citation type="submission" date="2016-11" db="EMBL/GenBank/DDBJ databases">
        <authorList>
            <person name="Varghese N."/>
            <person name="Submissions S."/>
        </authorList>
    </citation>
    <scope>NUCLEOTIDE SEQUENCE [LARGE SCALE GENOMIC DNA]</scope>
    <source>
        <strain evidence="4">DSM 22623</strain>
    </source>
</reference>
<dbReference type="InterPro" id="IPR036822">
    <property type="entry name" value="CutC-like_dom_sf"/>
</dbReference>
<gene>
    <name evidence="2" type="primary">cutC</name>
    <name evidence="3" type="ORF">SAMN04488508_101122</name>
</gene>
<accession>A0A1M6A6I7</accession>